<organism evidence="2 3">
    <name type="scientific">Effrenium voratum</name>
    <dbReference type="NCBI Taxonomy" id="2562239"/>
    <lineage>
        <taxon>Eukaryota</taxon>
        <taxon>Sar</taxon>
        <taxon>Alveolata</taxon>
        <taxon>Dinophyceae</taxon>
        <taxon>Suessiales</taxon>
        <taxon>Symbiodiniaceae</taxon>
        <taxon>Effrenium</taxon>
    </lineage>
</organism>
<dbReference type="EMBL" id="CAUJNA010003714">
    <property type="protein sequence ID" value="CAJ1408328.1"/>
    <property type="molecule type" value="Genomic_DNA"/>
</dbReference>
<dbReference type="AlphaFoldDB" id="A0AA36JNN4"/>
<protein>
    <submittedName>
        <fullName evidence="2">Uncharacterized protein</fullName>
    </submittedName>
</protein>
<keyword evidence="3" id="KW-1185">Reference proteome</keyword>
<evidence type="ECO:0000313" key="2">
    <source>
        <dbReference type="EMBL" id="CAJ1408328.1"/>
    </source>
</evidence>
<comment type="caution">
    <text evidence="2">The sequence shown here is derived from an EMBL/GenBank/DDBJ whole genome shotgun (WGS) entry which is preliminary data.</text>
</comment>
<evidence type="ECO:0000256" key="1">
    <source>
        <dbReference type="SAM" id="MobiDB-lite"/>
    </source>
</evidence>
<name>A0AA36JNN4_9DINO</name>
<gene>
    <name evidence="2" type="ORF">EVOR1521_LOCUS29768</name>
</gene>
<feature type="region of interest" description="Disordered" evidence="1">
    <location>
        <begin position="358"/>
        <end position="393"/>
    </location>
</feature>
<dbReference type="Proteomes" id="UP001178507">
    <property type="component" value="Unassembled WGS sequence"/>
</dbReference>
<sequence length="423" mass="46372">MPMRGSEAGTSELVRLTQFLLDTAKVEDLAEMLQAVCPTPSRKTLLAQLLVSSTASSLQQMLGMLHADLPTAAQLLVKVVSHIEGECPIQLKERPGGGFGLAEEKSVQGAISRVVSLDIGDTCEKYAADLVRMGVQLPLWTSRDMARFSSSPSLQEKVVSWFVASLSDQLLVLLQGCCMVSELQSAVLPDCEHTASSEIVAESLAAAEVFRECLLQSTALRKSRTCVESLLWELLEPKSTTSSPHCEERFGCILGGALEAQVRHVETLRPNVRLHSLWRLASVVLTWRYLAESHCEDRVQVLTFLTKPGCYESWRPGGSAKQIGKVYYRQVIAPMMEEEERAWCEVAERAANKAMAELLAEPEGSSKRKAKRGKKSDAGNSTNGAAYPEEAAPLIDEAPELEPLIRSWQRLTAQLLMMASPSS</sequence>
<evidence type="ECO:0000313" key="3">
    <source>
        <dbReference type="Proteomes" id="UP001178507"/>
    </source>
</evidence>
<proteinExistence type="predicted"/>
<accession>A0AA36JNN4</accession>
<reference evidence="2" key="1">
    <citation type="submission" date="2023-08" db="EMBL/GenBank/DDBJ databases">
        <authorList>
            <person name="Chen Y."/>
            <person name="Shah S."/>
            <person name="Dougan E. K."/>
            <person name="Thang M."/>
            <person name="Chan C."/>
        </authorList>
    </citation>
    <scope>NUCLEOTIDE SEQUENCE</scope>
</reference>